<dbReference type="PANTHER" id="PTHR23508">
    <property type="entry name" value="CARBOXYLIC ACID TRANSPORTER PROTEIN HOMOLOG"/>
    <property type="match status" value="1"/>
</dbReference>
<evidence type="ECO:0000259" key="6">
    <source>
        <dbReference type="PROSITE" id="PS50850"/>
    </source>
</evidence>
<keyword evidence="2 5" id="KW-0812">Transmembrane</keyword>
<sequence length="419" mass="45936">MSSMLEKRYKAMNVSERYWWKVVALCFAGWILMYADRTILGPVMGNIAEQFNLNNTQLGAVNSIFFLTYAIMQIPFGIVGDRIGRRLVITFGFVLFGVTTFLSGIASGLGVFMIYRAITGIGEGAYYGPQYALSGEAIPQKSLALGTAIINSGMAFGTSGGYLLSSYLVLQKGHHWSLPFFIMSVPTIIVGLLFMTLKERVIKPEDAGKEVIQEVKEEIKKEKTSGLSVFKNKNLMCAFLLLFCSIYANFVIITWLPEFLKQERGFAGTSVGFIASLVPWSSIPGALLFARLSDKLKKTKIFVYSLVPLALISTFSMAYVTNRTVLILMLILYGLTGKLALDPILVAYVTKNSPKEALGTALSAYNFIGMSAAITAPFITGWLKDKFGSMQSGFYLASVLLLVGMLIFSAASENGNKKV</sequence>
<comment type="subcellular location">
    <subcellularLocation>
        <location evidence="1">Membrane</location>
        <topology evidence="1">Multi-pass membrane protein</topology>
    </subcellularLocation>
</comment>
<feature type="transmembrane region" description="Helical" evidence="5">
    <location>
        <begin position="326"/>
        <end position="350"/>
    </location>
</feature>
<dbReference type="EMBL" id="AP019822">
    <property type="protein sequence ID" value="BBM35923.1"/>
    <property type="molecule type" value="Genomic_DNA"/>
</dbReference>
<evidence type="ECO:0000256" key="1">
    <source>
        <dbReference type="ARBA" id="ARBA00004141"/>
    </source>
</evidence>
<accession>A0A510JCZ4</accession>
<keyword evidence="4 5" id="KW-0472">Membrane</keyword>
<proteinExistence type="predicted"/>
<reference evidence="7 8" key="1">
    <citation type="submission" date="2019-07" db="EMBL/GenBank/DDBJ databases">
        <title>Complete Genome Sequence of Leptotrichia goodfellowii Strain JCM 16774.</title>
        <authorList>
            <person name="Watanabe S."/>
            <person name="Cui L."/>
        </authorList>
    </citation>
    <scope>NUCLEOTIDE SEQUENCE [LARGE SCALE GENOMIC DNA]</scope>
    <source>
        <strain evidence="7 8">JCM16774</strain>
    </source>
</reference>
<dbReference type="OrthoDB" id="9773404at2"/>
<dbReference type="InterPro" id="IPR036259">
    <property type="entry name" value="MFS_trans_sf"/>
</dbReference>
<dbReference type="Proteomes" id="UP000321606">
    <property type="component" value="Chromosome"/>
</dbReference>
<dbReference type="Pfam" id="PF07690">
    <property type="entry name" value="MFS_1"/>
    <property type="match status" value="1"/>
</dbReference>
<dbReference type="InterPro" id="IPR000849">
    <property type="entry name" value="Sugar_P_transporter"/>
</dbReference>
<feature type="transmembrane region" description="Helical" evidence="5">
    <location>
        <begin position="301"/>
        <end position="320"/>
    </location>
</feature>
<feature type="transmembrane region" description="Helical" evidence="5">
    <location>
        <begin position="394"/>
        <end position="411"/>
    </location>
</feature>
<dbReference type="KEGG" id="lgo:JCM16774_0853"/>
<feature type="transmembrane region" description="Helical" evidence="5">
    <location>
        <begin position="268"/>
        <end position="289"/>
    </location>
</feature>
<dbReference type="PROSITE" id="PS50850">
    <property type="entry name" value="MFS"/>
    <property type="match status" value="1"/>
</dbReference>
<keyword evidence="3 5" id="KW-1133">Transmembrane helix</keyword>
<evidence type="ECO:0000256" key="4">
    <source>
        <dbReference type="ARBA" id="ARBA00023136"/>
    </source>
</evidence>
<dbReference type="InterPro" id="IPR020846">
    <property type="entry name" value="MFS_dom"/>
</dbReference>
<feature type="transmembrane region" description="Helical" evidence="5">
    <location>
        <begin position="235"/>
        <end position="256"/>
    </location>
</feature>
<dbReference type="PANTHER" id="PTHR23508:SF10">
    <property type="entry name" value="CARBOXYLIC ACID TRANSPORTER PROTEIN HOMOLOG"/>
    <property type="match status" value="1"/>
</dbReference>
<dbReference type="GO" id="GO:0046943">
    <property type="term" value="F:carboxylic acid transmembrane transporter activity"/>
    <property type="evidence" value="ECO:0007669"/>
    <property type="project" value="TreeGrafter"/>
</dbReference>
<dbReference type="AlphaFoldDB" id="A0A510JCZ4"/>
<protein>
    <submittedName>
        <fullName evidence="7">Major facilitator family transporter protein</fullName>
    </submittedName>
</protein>
<feature type="transmembrane region" description="Helical" evidence="5">
    <location>
        <begin position="87"/>
        <end position="115"/>
    </location>
</feature>
<dbReference type="Gene3D" id="1.20.1250.20">
    <property type="entry name" value="MFS general substrate transporter like domains"/>
    <property type="match status" value="2"/>
</dbReference>
<evidence type="ECO:0000256" key="3">
    <source>
        <dbReference type="ARBA" id="ARBA00022989"/>
    </source>
</evidence>
<evidence type="ECO:0000313" key="7">
    <source>
        <dbReference type="EMBL" id="BBM35923.1"/>
    </source>
</evidence>
<dbReference type="SUPFAM" id="SSF103473">
    <property type="entry name" value="MFS general substrate transporter"/>
    <property type="match status" value="1"/>
</dbReference>
<dbReference type="PIRSF" id="PIRSF002808">
    <property type="entry name" value="Hexose_phosphate_transp"/>
    <property type="match status" value="1"/>
</dbReference>
<name>A0A510JCZ4_9FUSO</name>
<feature type="domain" description="Major facilitator superfamily (MFS) profile" evidence="6">
    <location>
        <begin position="22"/>
        <end position="416"/>
    </location>
</feature>
<evidence type="ECO:0000313" key="8">
    <source>
        <dbReference type="Proteomes" id="UP000321606"/>
    </source>
</evidence>
<dbReference type="GO" id="GO:0005886">
    <property type="term" value="C:plasma membrane"/>
    <property type="evidence" value="ECO:0007669"/>
    <property type="project" value="TreeGrafter"/>
</dbReference>
<organism evidence="7 8">
    <name type="scientific">Pseudoleptotrichia goodfellowii</name>
    <dbReference type="NCBI Taxonomy" id="157692"/>
    <lineage>
        <taxon>Bacteria</taxon>
        <taxon>Fusobacteriati</taxon>
        <taxon>Fusobacteriota</taxon>
        <taxon>Fusobacteriia</taxon>
        <taxon>Fusobacteriales</taxon>
        <taxon>Leptotrichiaceae</taxon>
        <taxon>Pseudoleptotrichia</taxon>
    </lineage>
</organism>
<dbReference type="STRING" id="714315.GCA_000516535_00844"/>
<dbReference type="RefSeq" id="WP_006807477.1">
    <property type="nucleotide sequence ID" value="NZ_AP019822.1"/>
</dbReference>
<evidence type="ECO:0000256" key="5">
    <source>
        <dbReference type="SAM" id="Phobius"/>
    </source>
</evidence>
<dbReference type="InterPro" id="IPR011701">
    <property type="entry name" value="MFS"/>
</dbReference>
<gene>
    <name evidence="7" type="ORF">JCM16774_0853</name>
</gene>
<evidence type="ECO:0000256" key="2">
    <source>
        <dbReference type="ARBA" id="ARBA00022692"/>
    </source>
</evidence>
<feature type="transmembrane region" description="Helical" evidence="5">
    <location>
        <begin position="176"/>
        <end position="195"/>
    </location>
</feature>
<feature type="transmembrane region" description="Helical" evidence="5">
    <location>
        <begin position="362"/>
        <end position="382"/>
    </location>
</feature>
<feature type="transmembrane region" description="Helical" evidence="5">
    <location>
        <begin position="61"/>
        <end position="80"/>
    </location>
</feature>